<proteinExistence type="predicted"/>
<dbReference type="PANTHER" id="PTHR12526">
    <property type="entry name" value="GLYCOSYLTRANSFERASE"/>
    <property type="match status" value="1"/>
</dbReference>
<reference evidence="2 3" key="1">
    <citation type="submission" date="2018-11" db="EMBL/GenBank/DDBJ databases">
        <title>Genomic Encyclopedia of Type Strains, Phase IV (KMG-IV): sequencing the most valuable type-strain genomes for metagenomic binning, comparative biology and taxonomic classification.</title>
        <authorList>
            <person name="Goeker M."/>
        </authorList>
    </citation>
    <scope>NUCLEOTIDE SEQUENCE [LARGE SCALE GENOMIC DNA]</scope>
    <source>
        <strain evidence="2 3">DSM 5900</strain>
    </source>
</reference>
<keyword evidence="2" id="KW-0808">Transferase</keyword>
<keyword evidence="3" id="KW-1185">Reference proteome</keyword>
<dbReference type="OrthoDB" id="9790710at2"/>
<comment type="caution">
    <text evidence="2">The sequence shown here is derived from an EMBL/GenBank/DDBJ whole genome shotgun (WGS) entry which is preliminary data.</text>
</comment>
<feature type="domain" description="Glycosyltransferase subfamily 4-like N-terminal" evidence="1">
    <location>
        <begin position="6"/>
        <end position="145"/>
    </location>
</feature>
<dbReference type="Proteomes" id="UP000278222">
    <property type="component" value="Unassembled WGS sequence"/>
</dbReference>
<dbReference type="GO" id="GO:0016757">
    <property type="term" value="F:glycosyltransferase activity"/>
    <property type="evidence" value="ECO:0007669"/>
    <property type="project" value="UniProtKB-ARBA"/>
</dbReference>
<protein>
    <submittedName>
        <fullName evidence="2">Glycosyltransferase involved in cell wall biosynthesis</fullName>
    </submittedName>
</protein>
<organism evidence="2 3">
    <name type="scientific">Stella humosa</name>
    <dbReference type="NCBI Taxonomy" id="94"/>
    <lineage>
        <taxon>Bacteria</taxon>
        <taxon>Pseudomonadati</taxon>
        <taxon>Pseudomonadota</taxon>
        <taxon>Alphaproteobacteria</taxon>
        <taxon>Rhodospirillales</taxon>
        <taxon>Stellaceae</taxon>
        <taxon>Stella</taxon>
    </lineage>
</organism>
<dbReference type="Gene3D" id="3.40.50.2000">
    <property type="entry name" value="Glycogen Phosphorylase B"/>
    <property type="match status" value="2"/>
</dbReference>
<dbReference type="PANTHER" id="PTHR12526:SF638">
    <property type="entry name" value="SPORE COAT PROTEIN SA"/>
    <property type="match status" value="1"/>
</dbReference>
<accession>A0A3N1KY06</accession>
<dbReference type="InterPro" id="IPR028098">
    <property type="entry name" value="Glyco_trans_4-like_N"/>
</dbReference>
<evidence type="ECO:0000313" key="2">
    <source>
        <dbReference type="EMBL" id="ROP83076.1"/>
    </source>
</evidence>
<dbReference type="Pfam" id="PF13477">
    <property type="entry name" value="Glyco_trans_4_2"/>
    <property type="match status" value="1"/>
</dbReference>
<dbReference type="SUPFAM" id="SSF53756">
    <property type="entry name" value="UDP-Glycosyltransferase/glycogen phosphorylase"/>
    <property type="match status" value="1"/>
</dbReference>
<dbReference type="EMBL" id="RJKX01000017">
    <property type="protein sequence ID" value="ROP83076.1"/>
    <property type="molecule type" value="Genomic_DNA"/>
</dbReference>
<dbReference type="Pfam" id="PF13692">
    <property type="entry name" value="Glyco_trans_1_4"/>
    <property type="match status" value="1"/>
</dbReference>
<dbReference type="CDD" id="cd03808">
    <property type="entry name" value="GT4_CapM-like"/>
    <property type="match status" value="1"/>
</dbReference>
<dbReference type="AlphaFoldDB" id="A0A3N1KY06"/>
<gene>
    <name evidence="2" type="ORF">EDC65_4605</name>
</gene>
<evidence type="ECO:0000259" key="1">
    <source>
        <dbReference type="Pfam" id="PF13477"/>
    </source>
</evidence>
<sequence length="377" mass="40803">MSRPTLLYLVTEDWFFWSHRTPIARAARDAGFRVVVATREDAHGDRIRGEGFELVPIKLRRTNVNPLAEMAAIGDLVDIYRREKPAIVHQVAIKPVVYGTWAAARAGVPAVINALDGLGFVYGSQRLSAKVLRPPVGLLLRWALNRPNVHVHLQNDDDRATMEKAGALRHGRVSIIRGAGVDLDHFAPLPEPDGPFAVGMAARMIHEKGIGDLVEAARRATAAGTPVKVILAGAPDTGNPTAISEAELQGWAAEGLVDWWGFQTDVRPLWAAAHVAALPSSGEGLPKALLEAAACRRPLLATDVAGNREVVLPGETGLRVAYQDVAALTEALVRFARDPEARRRMGAAARRMVETAFSEEVVVRETLALYRRLAPAA</sequence>
<name>A0A3N1KY06_9PROT</name>
<dbReference type="RefSeq" id="WP_123694021.1">
    <property type="nucleotide sequence ID" value="NZ_AP019700.1"/>
</dbReference>
<evidence type="ECO:0000313" key="3">
    <source>
        <dbReference type="Proteomes" id="UP000278222"/>
    </source>
</evidence>